<dbReference type="Proteomes" id="UP001055439">
    <property type="component" value="Chromosome 7"/>
</dbReference>
<accession>A0A9E7GHM8</accession>
<evidence type="ECO:0000313" key="2">
    <source>
        <dbReference type="Proteomes" id="UP001055439"/>
    </source>
</evidence>
<proteinExistence type="predicted"/>
<dbReference type="OrthoDB" id="745015at2759"/>
<sequence length="116" mass="12156">MARRKHASVRERSTAIAGNVFKASVLALAKMALGTTRAAPARIAPGAPLPPPTARAMRLVEPENHSANYLMEPGDEGDGVDGRAEAYITKVRAKLWSDSGAPSPPPKAMYAAYSAG</sequence>
<reference evidence="1" key="1">
    <citation type="submission" date="2022-05" db="EMBL/GenBank/DDBJ databases">
        <title>The Musa troglodytarum L. genome provides insights into the mechanism of non-climacteric behaviour and enrichment of carotenoids.</title>
        <authorList>
            <person name="Wang J."/>
        </authorList>
    </citation>
    <scope>NUCLEOTIDE SEQUENCE</scope>
    <source>
        <tissue evidence="1">Leaf</tissue>
    </source>
</reference>
<name>A0A9E7GHM8_9LILI</name>
<gene>
    <name evidence="1" type="ORF">MUK42_14060</name>
</gene>
<dbReference type="EMBL" id="CP097509">
    <property type="protein sequence ID" value="URE15296.1"/>
    <property type="molecule type" value="Genomic_DNA"/>
</dbReference>
<dbReference type="AlphaFoldDB" id="A0A9E7GHM8"/>
<organism evidence="1 2">
    <name type="scientific">Musa troglodytarum</name>
    <name type="common">fe'i banana</name>
    <dbReference type="NCBI Taxonomy" id="320322"/>
    <lineage>
        <taxon>Eukaryota</taxon>
        <taxon>Viridiplantae</taxon>
        <taxon>Streptophyta</taxon>
        <taxon>Embryophyta</taxon>
        <taxon>Tracheophyta</taxon>
        <taxon>Spermatophyta</taxon>
        <taxon>Magnoliopsida</taxon>
        <taxon>Liliopsida</taxon>
        <taxon>Zingiberales</taxon>
        <taxon>Musaceae</taxon>
        <taxon>Musa</taxon>
    </lineage>
</organism>
<evidence type="ECO:0000313" key="1">
    <source>
        <dbReference type="EMBL" id="URE15296.1"/>
    </source>
</evidence>
<protein>
    <submittedName>
        <fullName evidence="1">Uncharacterized protein</fullName>
    </submittedName>
</protein>
<keyword evidence="2" id="KW-1185">Reference proteome</keyword>